<proteinExistence type="predicted"/>
<sequence length="208" mass="23082">MSLMNDFLSSLPRVNSNIRILHAVAKAPNIDLYVNGSLIVSNLAFGKISNYTLLTPGEYEFQIYKAGTYDTPILTQNVDLVPNANYTISIVTLSNNLFLFKLKDDNVPVIKTLAFLRFINLSPNAPLLSLSLPNGTVLFNGAEYLETTGYYQVSSGIYNFEVLLGSSEVTAKYIKNLTLDGNKFYTIYIIGLSLNKPPLGYLFVEDLI</sequence>
<evidence type="ECO:0000313" key="2">
    <source>
        <dbReference type="EMBL" id="EKY28827.1"/>
    </source>
</evidence>
<dbReference type="Proteomes" id="UP000010420">
    <property type="component" value="Unassembled WGS sequence"/>
</dbReference>
<dbReference type="PATRIC" id="fig|545697.3.peg.525"/>
<dbReference type="eggNOG" id="COG1404">
    <property type="taxonomic scope" value="Bacteria"/>
</dbReference>
<dbReference type="STRING" id="545697.HMPREF0216_00530"/>
<dbReference type="EMBL" id="AMEZ01000016">
    <property type="protein sequence ID" value="EKY28827.1"/>
    <property type="molecule type" value="Genomic_DNA"/>
</dbReference>
<dbReference type="HOGENOM" id="CLU_069060_1_1_9"/>
<gene>
    <name evidence="2" type="ORF">HMPREF0216_00530</name>
</gene>
<protein>
    <recommendedName>
        <fullName evidence="1">DUF4397 domain-containing protein</fullName>
    </recommendedName>
</protein>
<dbReference type="InterPro" id="IPR025510">
    <property type="entry name" value="DUF4397"/>
</dbReference>
<dbReference type="AlphaFoldDB" id="L1QMQ5"/>
<feature type="domain" description="DUF4397" evidence="1">
    <location>
        <begin position="16"/>
        <end position="129"/>
    </location>
</feature>
<evidence type="ECO:0000259" key="1">
    <source>
        <dbReference type="Pfam" id="PF14344"/>
    </source>
</evidence>
<reference evidence="2 3" key="1">
    <citation type="submission" date="2012-05" db="EMBL/GenBank/DDBJ databases">
        <authorList>
            <person name="Weinstock G."/>
            <person name="Sodergren E."/>
            <person name="Lobos E.A."/>
            <person name="Fulton L."/>
            <person name="Fulton R."/>
            <person name="Courtney L."/>
            <person name="Fronick C."/>
            <person name="O'Laughlin M."/>
            <person name="Godfrey J."/>
            <person name="Wilson R.M."/>
            <person name="Miner T."/>
            <person name="Farmer C."/>
            <person name="Delehaunty K."/>
            <person name="Cordes M."/>
            <person name="Minx P."/>
            <person name="Tomlinson C."/>
            <person name="Chen J."/>
            <person name="Wollam A."/>
            <person name="Pepin K.H."/>
            <person name="Bhonagiri V."/>
            <person name="Zhang X."/>
            <person name="Suruliraj S."/>
            <person name="Warren W."/>
            <person name="Mitreva M."/>
            <person name="Mardis E.R."/>
            <person name="Wilson R.K."/>
        </authorList>
    </citation>
    <scope>NUCLEOTIDE SEQUENCE [LARGE SCALE GENOMIC DNA]</scope>
    <source>
        <strain evidence="2 3">DSM 1785</strain>
    </source>
</reference>
<comment type="caution">
    <text evidence="2">The sequence shown here is derived from an EMBL/GenBank/DDBJ whole genome shotgun (WGS) entry which is preliminary data.</text>
</comment>
<accession>L1QMQ5</accession>
<name>L1QMQ5_9CLOT</name>
<organism evidence="2 3">
    <name type="scientific">Clostridium celatum DSM 1785</name>
    <dbReference type="NCBI Taxonomy" id="545697"/>
    <lineage>
        <taxon>Bacteria</taxon>
        <taxon>Bacillati</taxon>
        <taxon>Bacillota</taxon>
        <taxon>Clostridia</taxon>
        <taxon>Eubacteriales</taxon>
        <taxon>Clostridiaceae</taxon>
        <taxon>Clostridium</taxon>
    </lineage>
</organism>
<keyword evidence="3" id="KW-1185">Reference proteome</keyword>
<dbReference type="Pfam" id="PF14344">
    <property type="entry name" value="DUF4397"/>
    <property type="match status" value="1"/>
</dbReference>
<evidence type="ECO:0000313" key="3">
    <source>
        <dbReference type="Proteomes" id="UP000010420"/>
    </source>
</evidence>